<dbReference type="PANTHER" id="PTHR34960:SF1">
    <property type="entry name" value="EMB|CAB68146.1-RELATED"/>
    <property type="match status" value="1"/>
</dbReference>
<protein>
    <submittedName>
        <fullName evidence="4">Uncharacterized protein LOC108805318</fullName>
    </submittedName>
</protein>
<sequence length="447" mass="49744">MGLISSSKETKNNSGRGMGFLLVFFPDHSDVSPSSSSSSSPTTTLFRTRSSRLLLSKAQSTISICILLLLLTLFLFTLSTFEPSSAVSHRRFLLTRDVTRSSRGVINNRYALQGMGTLFLRGTRSMHDLIVAHVASDAAEEDLRLFVRLLHRSGVTSRSDVVLLFDYAKRFDGLIREENHSFLKLVDAYRNSNQTDSVWGFNLSRFIKNQSKNDTSEPIWGKKTHRTNNNDTELMMTTHGSVVGFDVAELDPENSLSGFMDHVPVSLRRWACYPMLLGRVRRSFKHVMLVDAKTSLFLGDPFARIRNRSPESVLFFSNKHKRTSEIVINPAVMIGGAKGIRRFSSAMHTEIARAAMQQRKKRSSVVSESGVLSQLVGNVHMTKGFEVVGPSESIAEASSLAELRTRNSAASSVKDHDIIQRGNVMAGVIMKRICSSSQLDSSVYSYC</sequence>
<gene>
    <name evidence="4" type="primary">LOC108805318</name>
</gene>
<accession>A0A6J0JB15</accession>
<proteinExistence type="predicted"/>
<dbReference type="Pfam" id="PF25002">
    <property type="entry name" value="DUF7780"/>
    <property type="match status" value="1"/>
</dbReference>
<dbReference type="InterPro" id="IPR056682">
    <property type="entry name" value="DUF7780"/>
</dbReference>
<dbReference type="GeneID" id="108805318"/>
<evidence type="ECO:0000259" key="2">
    <source>
        <dbReference type="Pfam" id="PF25002"/>
    </source>
</evidence>
<keyword evidence="1" id="KW-1133">Transmembrane helix</keyword>
<dbReference type="PANTHER" id="PTHR34960">
    <property type="entry name" value="EMB|CAB68146.1-RELATED"/>
    <property type="match status" value="1"/>
</dbReference>
<keyword evidence="1" id="KW-0812">Transmembrane</keyword>
<dbReference type="AlphaFoldDB" id="A0A6J0JB15"/>
<feature type="domain" description="DUF7780" evidence="2">
    <location>
        <begin position="110"/>
        <end position="393"/>
    </location>
</feature>
<dbReference type="Proteomes" id="UP000504610">
    <property type="component" value="Chromosome 5"/>
</dbReference>
<dbReference type="OrthoDB" id="1921707at2759"/>
<evidence type="ECO:0000313" key="3">
    <source>
        <dbReference type="Proteomes" id="UP000504610"/>
    </source>
</evidence>
<keyword evidence="3" id="KW-1185">Reference proteome</keyword>
<organism evidence="3 4">
    <name type="scientific">Raphanus sativus</name>
    <name type="common">Radish</name>
    <name type="synonym">Raphanus raphanistrum var. sativus</name>
    <dbReference type="NCBI Taxonomy" id="3726"/>
    <lineage>
        <taxon>Eukaryota</taxon>
        <taxon>Viridiplantae</taxon>
        <taxon>Streptophyta</taxon>
        <taxon>Embryophyta</taxon>
        <taxon>Tracheophyta</taxon>
        <taxon>Spermatophyta</taxon>
        <taxon>Magnoliopsida</taxon>
        <taxon>eudicotyledons</taxon>
        <taxon>Gunneridae</taxon>
        <taxon>Pentapetalae</taxon>
        <taxon>rosids</taxon>
        <taxon>malvids</taxon>
        <taxon>Brassicales</taxon>
        <taxon>Brassicaceae</taxon>
        <taxon>Brassiceae</taxon>
        <taxon>Raphanus</taxon>
    </lineage>
</organism>
<feature type="transmembrane region" description="Helical" evidence="1">
    <location>
        <begin position="61"/>
        <end position="81"/>
    </location>
</feature>
<name>A0A6J0JB15_RAPSA</name>
<dbReference type="KEGG" id="rsz:108805318"/>
<keyword evidence="1" id="KW-0472">Membrane</keyword>
<evidence type="ECO:0000313" key="4">
    <source>
        <dbReference type="RefSeq" id="XP_018432838.2"/>
    </source>
</evidence>
<reference evidence="4" key="2">
    <citation type="submission" date="2025-08" db="UniProtKB">
        <authorList>
            <consortium name="RefSeq"/>
        </authorList>
    </citation>
    <scope>IDENTIFICATION</scope>
    <source>
        <tissue evidence="4">Leaf</tissue>
    </source>
</reference>
<reference evidence="3" key="1">
    <citation type="journal article" date="2019" name="Database">
        <title>The radish genome database (RadishGD): an integrated information resource for radish genomics.</title>
        <authorList>
            <person name="Yu H.J."/>
            <person name="Baek S."/>
            <person name="Lee Y.J."/>
            <person name="Cho A."/>
            <person name="Mun J.H."/>
        </authorList>
    </citation>
    <scope>NUCLEOTIDE SEQUENCE [LARGE SCALE GENOMIC DNA]</scope>
    <source>
        <strain evidence="3">cv. WK10039</strain>
    </source>
</reference>
<dbReference type="RefSeq" id="XP_018432838.2">
    <property type="nucleotide sequence ID" value="XM_018577336.2"/>
</dbReference>
<evidence type="ECO:0000256" key="1">
    <source>
        <dbReference type="SAM" id="Phobius"/>
    </source>
</evidence>